<dbReference type="Gene3D" id="1.10.3720.10">
    <property type="entry name" value="MetI-like"/>
    <property type="match status" value="1"/>
</dbReference>
<dbReference type="GO" id="GO:0005886">
    <property type="term" value="C:plasma membrane"/>
    <property type="evidence" value="ECO:0007669"/>
    <property type="project" value="UniProtKB-SubCell"/>
</dbReference>
<dbReference type="CDD" id="cd06261">
    <property type="entry name" value="TM_PBP2"/>
    <property type="match status" value="1"/>
</dbReference>
<dbReference type="PROSITE" id="PS50928">
    <property type="entry name" value="ABC_TM1"/>
    <property type="match status" value="1"/>
</dbReference>
<feature type="transmembrane region" description="Helical" evidence="7">
    <location>
        <begin position="131"/>
        <end position="154"/>
    </location>
</feature>
<dbReference type="PANTHER" id="PTHR43744">
    <property type="entry name" value="ABC TRANSPORTER PERMEASE PROTEIN MG189-RELATED-RELATED"/>
    <property type="match status" value="1"/>
</dbReference>
<proteinExistence type="inferred from homology"/>
<keyword evidence="5 7" id="KW-1133">Transmembrane helix</keyword>
<dbReference type="AlphaFoldDB" id="A0A841DL85"/>
<dbReference type="Proteomes" id="UP000558997">
    <property type="component" value="Unassembled WGS sequence"/>
</dbReference>
<feature type="transmembrane region" description="Helical" evidence="7">
    <location>
        <begin position="166"/>
        <end position="184"/>
    </location>
</feature>
<evidence type="ECO:0000259" key="8">
    <source>
        <dbReference type="PROSITE" id="PS50928"/>
    </source>
</evidence>
<evidence type="ECO:0000313" key="10">
    <source>
        <dbReference type="Proteomes" id="UP000558997"/>
    </source>
</evidence>
<evidence type="ECO:0000256" key="6">
    <source>
        <dbReference type="ARBA" id="ARBA00023136"/>
    </source>
</evidence>
<keyword evidence="4 7" id="KW-0812">Transmembrane</keyword>
<gene>
    <name evidence="9" type="ORF">HDA44_001992</name>
</gene>
<evidence type="ECO:0000256" key="4">
    <source>
        <dbReference type="ARBA" id="ARBA00022692"/>
    </source>
</evidence>
<protein>
    <submittedName>
        <fullName evidence="9">Multiple sugar transport system permease protein</fullName>
    </submittedName>
</protein>
<reference evidence="9 10" key="1">
    <citation type="submission" date="2020-08" db="EMBL/GenBank/DDBJ databases">
        <title>Sequencing the genomes of 1000 actinobacteria strains.</title>
        <authorList>
            <person name="Klenk H.-P."/>
        </authorList>
    </citation>
    <scope>NUCLEOTIDE SEQUENCE [LARGE SCALE GENOMIC DNA]</scope>
    <source>
        <strain evidence="9 10">DSM 17294</strain>
    </source>
</reference>
<dbReference type="InterPro" id="IPR035906">
    <property type="entry name" value="MetI-like_sf"/>
</dbReference>
<keyword evidence="10" id="KW-1185">Reference proteome</keyword>
<dbReference type="Pfam" id="PF00528">
    <property type="entry name" value="BPD_transp_1"/>
    <property type="match status" value="1"/>
</dbReference>
<evidence type="ECO:0000256" key="5">
    <source>
        <dbReference type="ARBA" id="ARBA00022989"/>
    </source>
</evidence>
<comment type="similarity">
    <text evidence="7">Belongs to the binding-protein-dependent transport system permease family.</text>
</comment>
<keyword evidence="3" id="KW-1003">Cell membrane</keyword>
<dbReference type="InterPro" id="IPR000515">
    <property type="entry name" value="MetI-like"/>
</dbReference>
<comment type="caution">
    <text evidence="9">The sequence shown here is derived from an EMBL/GenBank/DDBJ whole genome shotgun (WGS) entry which is preliminary data.</text>
</comment>
<evidence type="ECO:0000256" key="3">
    <source>
        <dbReference type="ARBA" id="ARBA00022475"/>
    </source>
</evidence>
<evidence type="ECO:0000256" key="1">
    <source>
        <dbReference type="ARBA" id="ARBA00004651"/>
    </source>
</evidence>
<feature type="transmembrane region" description="Helical" evidence="7">
    <location>
        <begin position="266"/>
        <end position="284"/>
    </location>
</feature>
<keyword evidence="2 7" id="KW-0813">Transport</keyword>
<keyword evidence="6 7" id="KW-0472">Membrane</keyword>
<dbReference type="RefSeq" id="WP_184833152.1">
    <property type="nucleotide sequence ID" value="NZ_BAAAVN010000017.1"/>
</dbReference>
<feature type="transmembrane region" description="Helical" evidence="7">
    <location>
        <begin position="205"/>
        <end position="227"/>
    </location>
</feature>
<keyword evidence="9" id="KW-0762">Sugar transport</keyword>
<sequence length="299" mass="32837">MAVKAGRNRERTSGTPQPIGFSRSPLGRVGMVLRWIALFVAVVLFLLPFYLILRNALSTEGDITAPSWTLFPSHLQWGNIKELFSDTQVPMARALYNSAVVGILGTAGQLLLASMAGYGLARIPYKHADKIFYAIVATLMIPGAVTFIPSFIVVSSLGWVSSLRGLIIPTLFSGFAAFLFRQYFLGFPKELEEAARVDGAGYFGVFWRIVVPNSLPFFAALAAITFIGNWNSFLWPLVIGQDSSSWTIQVAMSTFITAQTINIHELFMAVAVSILPLVLIFAFLQRYLIQGVTQSGIKD</sequence>
<feature type="transmembrane region" description="Helical" evidence="7">
    <location>
        <begin position="32"/>
        <end position="53"/>
    </location>
</feature>
<accession>A0A841DL85</accession>
<evidence type="ECO:0000256" key="7">
    <source>
        <dbReference type="RuleBase" id="RU363032"/>
    </source>
</evidence>
<feature type="transmembrane region" description="Helical" evidence="7">
    <location>
        <begin position="94"/>
        <end position="119"/>
    </location>
</feature>
<name>A0A841DL85_9ACTN</name>
<comment type="subcellular location">
    <subcellularLocation>
        <location evidence="1 7">Cell membrane</location>
        <topology evidence="1 7">Multi-pass membrane protein</topology>
    </subcellularLocation>
</comment>
<dbReference type="GO" id="GO:0055085">
    <property type="term" value="P:transmembrane transport"/>
    <property type="evidence" value="ECO:0007669"/>
    <property type="project" value="InterPro"/>
</dbReference>
<organism evidence="9 10">
    <name type="scientific">Kribbella solani</name>
    <dbReference type="NCBI Taxonomy" id="236067"/>
    <lineage>
        <taxon>Bacteria</taxon>
        <taxon>Bacillati</taxon>
        <taxon>Actinomycetota</taxon>
        <taxon>Actinomycetes</taxon>
        <taxon>Propionibacteriales</taxon>
        <taxon>Kribbellaceae</taxon>
        <taxon>Kribbella</taxon>
    </lineage>
</organism>
<evidence type="ECO:0000256" key="2">
    <source>
        <dbReference type="ARBA" id="ARBA00022448"/>
    </source>
</evidence>
<feature type="domain" description="ABC transmembrane type-1" evidence="8">
    <location>
        <begin position="95"/>
        <end position="285"/>
    </location>
</feature>
<dbReference type="SUPFAM" id="SSF161098">
    <property type="entry name" value="MetI-like"/>
    <property type="match status" value="1"/>
</dbReference>
<dbReference type="EMBL" id="JACHNF010000001">
    <property type="protein sequence ID" value="MBB5978651.1"/>
    <property type="molecule type" value="Genomic_DNA"/>
</dbReference>
<evidence type="ECO:0000313" key="9">
    <source>
        <dbReference type="EMBL" id="MBB5978651.1"/>
    </source>
</evidence>
<dbReference type="PANTHER" id="PTHR43744:SF12">
    <property type="entry name" value="ABC TRANSPORTER PERMEASE PROTEIN MG189-RELATED"/>
    <property type="match status" value="1"/>
</dbReference>